<comment type="caution">
    <text evidence="1">The sequence shown here is derived from an EMBL/GenBank/DDBJ whole genome shotgun (WGS) entry which is preliminary data.</text>
</comment>
<proteinExistence type="predicted"/>
<accession>A0ABY1S166</accession>
<evidence type="ECO:0000313" key="2">
    <source>
        <dbReference type="Proteomes" id="UP001159257"/>
    </source>
</evidence>
<name>A0ABY1S166_9GAMM</name>
<gene>
    <name evidence="1" type="ORF">SAMN04487964_10985</name>
</gene>
<dbReference type="Proteomes" id="UP001159257">
    <property type="component" value="Unassembled WGS sequence"/>
</dbReference>
<evidence type="ECO:0000313" key="1">
    <source>
        <dbReference type="EMBL" id="SMR75419.1"/>
    </source>
</evidence>
<evidence type="ECO:0008006" key="3">
    <source>
        <dbReference type="Google" id="ProtNLM"/>
    </source>
</evidence>
<dbReference type="EMBL" id="FXWV01000009">
    <property type="protein sequence ID" value="SMR75419.1"/>
    <property type="molecule type" value="Genomic_DNA"/>
</dbReference>
<organism evidence="1 2">
    <name type="scientific">Marinobacterium sediminicola</name>
    <dbReference type="NCBI Taxonomy" id="518898"/>
    <lineage>
        <taxon>Bacteria</taxon>
        <taxon>Pseudomonadati</taxon>
        <taxon>Pseudomonadota</taxon>
        <taxon>Gammaproteobacteria</taxon>
        <taxon>Oceanospirillales</taxon>
        <taxon>Oceanospirillaceae</taxon>
        <taxon>Marinobacterium</taxon>
    </lineage>
</organism>
<protein>
    <recommendedName>
        <fullName evidence="3">DUF4388 domain-containing protein</fullName>
    </recommendedName>
</protein>
<reference evidence="1 2" key="1">
    <citation type="submission" date="2017-05" db="EMBL/GenBank/DDBJ databases">
        <authorList>
            <person name="Varghese N."/>
            <person name="Submissions S."/>
        </authorList>
    </citation>
    <scope>NUCLEOTIDE SEQUENCE [LARGE SCALE GENOMIC DNA]</scope>
    <source>
        <strain evidence="1 2">CGMCC 1.7287</strain>
    </source>
</reference>
<sequence length="136" mass="15012">MGSLSADFSGFKTTLFELVDERATGTLFVATADNHSAQIVLSRGQLLGVAHHGMHNETALEQLAAMTPLRFSFTPELIYPLTETLLPEQGDRLLNTLGYRKSSEHEERWHQNKAGLSAPVTSSTTLRVYRGRVIQG</sequence>
<dbReference type="RefSeq" id="WP_239041351.1">
    <property type="nucleotide sequence ID" value="NZ_BAAAEY010000009.1"/>
</dbReference>
<keyword evidence="2" id="KW-1185">Reference proteome</keyword>